<dbReference type="PANTHER" id="PTHR22952">
    <property type="entry name" value="CAMP-RESPONSE ELEMENT BINDING PROTEIN-RELATED"/>
    <property type="match status" value="1"/>
</dbReference>
<dbReference type="Pfam" id="PF00170">
    <property type="entry name" value="bZIP_1"/>
    <property type="match status" value="1"/>
</dbReference>
<organism evidence="6 7">
    <name type="scientific">Heracleum sosnowskyi</name>
    <dbReference type="NCBI Taxonomy" id="360622"/>
    <lineage>
        <taxon>Eukaryota</taxon>
        <taxon>Viridiplantae</taxon>
        <taxon>Streptophyta</taxon>
        <taxon>Embryophyta</taxon>
        <taxon>Tracheophyta</taxon>
        <taxon>Spermatophyta</taxon>
        <taxon>Magnoliopsida</taxon>
        <taxon>eudicotyledons</taxon>
        <taxon>Gunneridae</taxon>
        <taxon>Pentapetalae</taxon>
        <taxon>asterids</taxon>
        <taxon>campanulids</taxon>
        <taxon>Apiales</taxon>
        <taxon>Apiaceae</taxon>
        <taxon>Apioideae</taxon>
        <taxon>apioid superclade</taxon>
        <taxon>Tordylieae</taxon>
        <taxon>Tordyliinae</taxon>
        <taxon>Heracleum</taxon>
    </lineage>
</organism>
<feature type="domain" description="BZIP" evidence="5">
    <location>
        <begin position="125"/>
        <end position="169"/>
    </location>
</feature>
<dbReference type="GO" id="GO:0003677">
    <property type="term" value="F:DNA binding"/>
    <property type="evidence" value="ECO:0007669"/>
    <property type="project" value="UniProtKB-KW"/>
</dbReference>
<dbReference type="PROSITE" id="PS50217">
    <property type="entry name" value="BZIP"/>
    <property type="match status" value="1"/>
</dbReference>
<comment type="subcellular location">
    <subcellularLocation>
        <location evidence="1">Nucleus</location>
    </subcellularLocation>
</comment>
<dbReference type="InterPro" id="IPR043452">
    <property type="entry name" value="BZIP46-like"/>
</dbReference>
<sequence>MEEIWKDIPNLSSLKNPNSSLDAKNLQEFLARPFLYPNYNLNNLVFPETKASPTNLFHASPVTCNGVLLRPQGNSLSSHPAVSNMICPSQKQQHLGLAIQTSCSARKRVAIRYENDDQNDSSFHSDRHHQRLIKNRESTARSRDRKEAHTTDLENQLKTLKAENATLKKNQQLQEAPQALKKHTLNRASSYPL</sequence>
<protein>
    <recommendedName>
        <fullName evidence="5">BZIP domain-containing protein</fullName>
    </recommendedName>
</protein>
<dbReference type="GO" id="GO:0005634">
    <property type="term" value="C:nucleus"/>
    <property type="evidence" value="ECO:0007669"/>
    <property type="project" value="UniProtKB-SubCell"/>
</dbReference>
<dbReference type="SMART" id="SM00338">
    <property type="entry name" value="BRLZ"/>
    <property type="match status" value="1"/>
</dbReference>
<evidence type="ECO:0000256" key="2">
    <source>
        <dbReference type="ARBA" id="ARBA00023125"/>
    </source>
</evidence>
<feature type="compositionally biased region" description="Basic and acidic residues" evidence="4">
    <location>
        <begin position="134"/>
        <end position="152"/>
    </location>
</feature>
<keyword evidence="7" id="KW-1185">Reference proteome</keyword>
<dbReference type="SUPFAM" id="SSF57959">
    <property type="entry name" value="Leucine zipper domain"/>
    <property type="match status" value="1"/>
</dbReference>
<dbReference type="EMBL" id="JAUIZM010000004">
    <property type="protein sequence ID" value="KAK1388060.1"/>
    <property type="molecule type" value="Genomic_DNA"/>
</dbReference>
<evidence type="ECO:0000256" key="3">
    <source>
        <dbReference type="ARBA" id="ARBA00023242"/>
    </source>
</evidence>
<gene>
    <name evidence="6" type="ORF">POM88_016238</name>
</gene>
<evidence type="ECO:0000313" key="6">
    <source>
        <dbReference type="EMBL" id="KAK1388060.1"/>
    </source>
</evidence>
<dbReference type="InterPro" id="IPR004827">
    <property type="entry name" value="bZIP"/>
</dbReference>
<evidence type="ECO:0000256" key="1">
    <source>
        <dbReference type="ARBA" id="ARBA00004123"/>
    </source>
</evidence>
<dbReference type="InterPro" id="IPR046347">
    <property type="entry name" value="bZIP_sf"/>
</dbReference>
<reference evidence="6" key="1">
    <citation type="submission" date="2023-02" db="EMBL/GenBank/DDBJ databases">
        <title>Genome of toxic invasive species Heracleum sosnowskyi carries increased number of genes despite the absence of recent whole-genome duplications.</title>
        <authorList>
            <person name="Schelkunov M."/>
            <person name="Shtratnikova V."/>
            <person name="Makarenko M."/>
            <person name="Klepikova A."/>
            <person name="Omelchenko D."/>
            <person name="Novikova G."/>
            <person name="Obukhova E."/>
            <person name="Bogdanov V."/>
            <person name="Penin A."/>
            <person name="Logacheva M."/>
        </authorList>
    </citation>
    <scope>NUCLEOTIDE SEQUENCE</scope>
    <source>
        <strain evidence="6">Hsosn_3</strain>
        <tissue evidence="6">Leaf</tissue>
    </source>
</reference>
<evidence type="ECO:0000313" key="7">
    <source>
        <dbReference type="Proteomes" id="UP001237642"/>
    </source>
</evidence>
<dbReference type="GO" id="GO:0003700">
    <property type="term" value="F:DNA-binding transcription factor activity"/>
    <property type="evidence" value="ECO:0007669"/>
    <property type="project" value="InterPro"/>
</dbReference>
<reference evidence="6" key="2">
    <citation type="submission" date="2023-05" db="EMBL/GenBank/DDBJ databases">
        <authorList>
            <person name="Schelkunov M.I."/>
        </authorList>
    </citation>
    <scope>NUCLEOTIDE SEQUENCE</scope>
    <source>
        <strain evidence="6">Hsosn_3</strain>
        <tissue evidence="6">Leaf</tissue>
    </source>
</reference>
<proteinExistence type="predicted"/>
<evidence type="ECO:0000259" key="5">
    <source>
        <dbReference type="PROSITE" id="PS50217"/>
    </source>
</evidence>
<keyword evidence="3" id="KW-0539">Nucleus</keyword>
<accession>A0AAD8IQ74</accession>
<dbReference type="GO" id="GO:0045893">
    <property type="term" value="P:positive regulation of DNA-templated transcription"/>
    <property type="evidence" value="ECO:0007669"/>
    <property type="project" value="InterPro"/>
</dbReference>
<feature type="region of interest" description="Disordered" evidence="4">
    <location>
        <begin position="115"/>
        <end position="154"/>
    </location>
</feature>
<dbReference type="PANTHER" id="PTHR22952:SF433">
    <property type="entry name" value="PROTEIN FD"/>
    <property type="match status" value="1"/>
</dbReference>
<dbReference type="AlphaFoldDB" id="A0AAD8IQ74"/>
<name>A0AAD8IQ74_9APIA</name>
<keyword evidence="2" id="KW-0238">DNA-binding</keyword>
<feature type="region of interest" description="Disordered" evidence="4">
    <location>
        <begin position="174"/>
        <end position="193"/>
    </location>
</feature>
<comment type="caution">
    <text evidence="6">The sequence shown here is derived from an EMBL/GenBank/DDBJ whole genome shotgun (WGS) entry which is preliminary data.</text>
</comment>
<dbReference type="Proteomes" id="UP001237642">
    <property type="component" value="Unassembled WGS sequence"/>
</dbReference>
<dbReference type="Gene3D" id="1.20.5.170">
    <property type="match status" value="1"/>
</dbReference>
<evidence type="ECO:0000256" key="4">
    <source>
        <dbReference type="SAM" id="MobiDB-lite"/>
    </source>
</evidence>